<dbReference type="Pfam" id="PF20720">
    <property type="entry name" value="nSTAND3"/>
    <property type="match status" value="1"/>
</dbReference>
<dbReference type="EMBL" id="CAADFX010000010">
    <property type="protein sequence ID" value="VFK51695.1"/>
    <property type="molecule type" value="Genomic_DNA"/>
</dbReference>
<sequence>MTELRSILERNNRATARGFYVRWLAQRFGKIDFLQTKEGEDKIYLSNIYIPVRLGETDRRDEDMEDTQIRDPDAREVIAENTFVAISGRPGSGKTTLVHALIYQLCSGSETPFRRQLVGNTGILPVPLILRDYQDQLPSLRHFDDLLELWWQRASEEAKDKGFNLDRERLHYSVVPEGDGMPMLVFFDGVDEVGGVTPRANVLAMACEAVTRGHRVVLTGRPSGFQGLELTDIPGCGEAGSAPFTLDVSKLDGGDTLGGHRSTKYILLHIQPFTRSQIGEFLERFYRLRDEWKRTREQSIAEFNAALDQRDYLLVLARRPIFLTLMALVHANDRRMPHGRADLYRRIIDLYLIRQTHERRLQYTLHDKPMPHWDAREVRRALGFLAWRSQQRGAEEDAAAYERDKRQVVWSRAELEKEMAGLLAGNAPDPRRFRELKAEDTEDLLRYYLHPAGLLVEPAEGRIQFAHLSFQEYLCAEYLQGRAIARGSRRFLEETRLLLLDQLASPGWDEIGILFLTVHATQGAQTQGTAHLEVLAELDLAKVAEAKLLVAALTGQELDFEEEERSRWLPLALAAALLHPRAGLAREFAHMAAWRGPGLEMIIELLQSDDPWRVLQGRLVAEPPGGRVPDEWADWGLCDTEEKPCAVAQRWRNPPADDETWDVDDEFEFGKKDARASSLLITIADAGWGLGGDEDQDPLRANMAGRLEGALVDWLRRRADLRLYHPNDAAGEPLPAPTFTGLALDILTPAKGELWREALGRVPPDAWLLQGESWEDFWWDIFSQPMVLLALYPQAPPPLLFVSV</sequence>
<dbReference type="AlphaFoldDB" id="A0A450ZD36"/>
<organism evidence="2">
    <name type="scientific">Candidatus Kentrum sp. TUN</name>
    <dbReference type="NCBI Taxonomy" id="2126343"/>
    <lineage>
        <taxon>Bacteria</taxon>
        <taxon>Pseudomonadati</taxon>
        <taxon>Pseudomonadota</taxon>
        <taxon>Gammaproteobacteria</taxon>
        <taxon>Candidatus Kentrum</taxon>
    </lineage>
</organism>
<accession>A0A450ZD36</accession>
<reference evidence="2" key="1">
    <citation type="submission" date="2019-02" db="EMBL/GenBank/DDBJ databases">
        <authorList>
            <person name="Gruber-Vodicka R. H."/>
            <person name="Seah K. B. B."/>
        </authorList>
    </citation>
    <scope>NUCLEOTIDE SEQUENCE</scope>
    <source>
        <strain evidence="2">BECK_BY1</strain>
    </source>
</reference>
<evidence type="ECO:0000313" key="2">
    <source>
        <dbReference type="EMBL" id="VFK51695.1"/>
    </source>
</evidence>
<evidence type="ECO:0000259" key="1">
    <source>
        <dbReference type="SMART" id="SM00382"/>
    </source>
</evidence>
<dbReference type="PANTHER" id="PTHR46844:SF1">
    <property type="entry name" value="SLR5058 PROTEIN"/>
    <property type="match status" value="1"/>
</dbReference>
<dbReference type="Gene3D" id="3.40.50.300">
    <property type="entry name" value="P-loop containing nucleotide triphosphate hydrolases"/>
    <property type="match status" value="1"/>
</dbReference>
<name>A0A450ZD36_9GAMM</name>
<dbReference type="InterPro" id="IPR027417">
    <property type="entry name" value="P-loop_NTPase"/>
</dbReference>
<feature type="domain" description="AAA+ ATPase" evidence="1">
    <location>
        <begin position="80"/>
        <end position="354"/>
    </location>
</feature>
<dbReference type="PANTHER" id="PTHR46844">
    <property type="entry name" value="SLR5058 PROTEIN"/>
    <property type="match status" value="1"/>
</dbReference>
<dbReference type="SMART" id="SM00382">
    <property type="entry name" value="AAA"/>
    <property type="match status" value="1"/>
</dbReference>
<dbReference type="SUPFAM" id="SSF52540">
    <property type="entry name" value="P-loop containing nucleoside triphosphate hydrolases"/>
    <property type="match status" value="1"/>
</dbReference>
<dbReference type="InterPro" id="IPR049050">
    <property type="entry name" value="nSTAND3"/>
</dbReference>
<protein>
    <recommendedName>
        <fullName evidence="1">AAA+ ATPase domain-containing protein</fullName>
    </recommendedName>
</protein>
<proteinExistence type="predicted"/>
<dbReference type="InterPro" id="IPR003593">
    <property type="entry name" value="AAA+_ATPase"/>
</dbReference>
<gene>
    <name evidence="2" type="ORF">BECKTUN1418D_GA0071000_101017</name>
</gene>